<evidence type="ECO:0000313" key="3">
    <source>
        <dbReference type="Proteomes" id="UP000738349"/>
    </source>
</evidence>
<evidence type="ECO:0000256" key="1">
    <source>
        <dbReference type="SAM" id="MobiDB-lite"/>
    </source>
</evidence>
<comment type="caution">
    <text evidence="2">The sequence shown here is derived from an EMBL/GenBank/DDBJ whole genome shotgun (WGS) entry which is preliminary data.</text>
</comment>
<accession>A0A9P9D4S3</accession>
<dbReference type="Proteomes" id="UP000738349">
    <property type="component" value="Unassembled WGS sequence"/>
</dbReference>
<dbReference type="AlphaFoldDB" id="A0A9P9D4S3"/>
<sequence>MYPGGQSAWEVLPEVDNEGALHDNEGALHAEDVLSVILQQSIASKLVYGKGGPHPAPDLYPRAEPISPQHSQQGAISLWGRQIRGVVPYRTRVAAGKWRAAGARASIVRRYSDVSGRGKSAGLVKGGLEILQFLNIDDCKTSPGALGASQTQAGRSVRVKAGSWFTRQSGGLGLSPSQQMQTIQFLPPSIMAERESECTVCMEKFGTRESLLEHTWAFQTEIATLLARLQTVVVHNPEHKCVKTPVDVKESQVECTVCWARFVTHEKAREHTWAFQTKITTLLARLQSLLVHRWPEREHNESQDLTNGTDDEHDNSEEGESSSMIQKRCPDKDCTKSTTIFGRQQEFTRHYGTHFECIETCRYCLVTFTRPSKFWGHIPCAQGSPRQKQYVKMRGDALRKLTRKALNAAMRRKKRASDVLKVAASSEPAGGIVAAPAAIYPSPANGLAGQTEAFPGRTLVQSTSGTPLRGPGSGRTIASLGIDIAPLAYQQHQQAPVWQSESCNSNQLDGGIATSTPLWPVQANSAGDPTVFCGQYLNFGTH</sequence>
<proteinExistence type="predicted"/>
<reference evidence="2" key="1">
    <citation type="journal article" date="2021" name="Nat. Commun.">
        <title>Genetic determinants of endophytism in the Arabidopsis root mycobiome.</title>
        <authorList>
            <person name="Mesny F."/>
            <person name="Miyauchi S."/>
            <person name="Thiergart T."/>
            <person name="Pickel B."/>
            <person name="Atanasova L."/>
            <person name="Karlsson M."/>
            <person name="Huettel B."/>
            <person name="Barry K.W."/>
            <person name="Haridas S."/>
            <person name="Chen C."/>
            <person name="Bauer D."/>
            <person name="Andreopoulos W."/>
            <person name="Pangilinan J."/>
            <person name="LaButti K."/>
            <person name="Riley R."/>
            <person name="Lipzen A."/>
            <person name="Clum A."/>
            <person name="Drula E."/>
            <person name="Henrissat B."/>
            <person name="Kohler A."/>
            <person name="Grigoriev I.V."/>
            <person name="Martin F.M."/>
            <person name="Hacquard S."/>
        </authorList>
    </citation>
    <scope>NUCLEOTIDE SEQUENCE</scope>
    <source>
        <strain evidence="2">MPI-CAGE-AT-0147</strain>
    </source>
</reference>
<dbReference type="EMBL" id="JAGMUV010000038">
    <property type="protein sequence ID" value="KAH7112407.1"/>
    <property type="molecule type" value="Genomic_DNA"/>
</dbReference>
<feature type="region of interest" description="Disordered" evidence="1">
    <location>
        <begin position="297"/>
        <end position="332"/>
    </location>
</feature>
<protein>
    <submittedName>
        <fullName evidence="2">Uncharacterized protein</fullName>
    </submittedName>
</protein>
<feature type="compositionally biased region" description="Acidic residues" evidence="1">
    <location>
        <begin position="309"/>
        <end position="320"/>
    </location>
</feature>
<name>A0A9P9D4S3_9HYPO</name>
<keyword evidence="3" id="KW-1185">Reference proteome</keyword>
<gene>
    <name evidence="2" type="ORF">EDB81DRAFT_768355</name>
</gene>
<evidence type="ECO:0000313" key="2">
    <source>
        <dbReference type="EMBL" id="KAH7112407.1"/>
    </source>
</evidence>
<organism evidence="2 3">
    <name type="scientific">Dactylonectria macrodidyma</name>
    <dbReference type="NCBI Taxonomy" id="307937"/>
    <lineage>
        <taxon>Eukaryota</taxon>
        <taxon>Fungi</taxon>
        <taxon>Dikarya</taxon>
        <taxon>Ascomycota</taxon>
        <taxon>Pezizomycotina</taxon>
        <taxon>Sordariomycetes</taxon>
        <taxon>Hypocreomycetidae</taxon>
        <taxon>Hypocreales</taxon>
        <taxon>Nectriaceae</taxon>
        <taxon>Dactylonectria</taxon>
    </lineage>
</organism>
<dbReference type="OrthoDB" id="10678186at2759"/>